<dbReference type="Pfam" id="PF25845">
    <property type="entry name" value="DUF7956"/>
    <property type="match status" value="1"/>
</dbReference>
<name>A0ABS4ZPZ2_9MYCO</name>
<reference evidence="1 2" key="1">
    <citation type="submission" date="2021-03" db="EMBL/GenBank/DDBJ databases">
        <title>Sequencing the genomes of 1000 actinobacteria strains.</title>
        <authorList>
            <person name="Klenk H.-P."/>
        </authorList>
    </citation>
    <scope>NUCLEOTIDE SEQUENCE [LARGE SCALE GENOMIC DNA]</scope>
    <source>
        <strain evidence="1 2">DSM 46713</strain>
    </source>
</reference>
<gene>
    <name evidence="1" type="ORF">JOF57_001457</name>
</gene>
<keyword evidence="2" id="KW-1185">Reference proteome</keyword>
<proteinExistence type="predicted"/>
<dbReference type="RefSeq" id="WP_209915320.1">
    <property type="nucleotide sequence ID" value="NZ_JAGIOP010000001.1"/>
</dbReference>
<comment type="caution">
    <text evidence="1">The sequence shown here is derived from an EMBL/GenBank/DDBJ whole genome shotgun (WGS) entry which is preliminary data.</text>
</comment>
<evidence type="ECO:0000313" key="2">
    <source>
        <dbReference type="Proteomes" id="UP000694460"/>
    </source>
</evidence>
<protein>
    <submittedName>
        <fullName evidence="1">Uncharacterized protein</fullName>
    </submittedName>
</protein>
<dbReference type="InterPro" id="IPR058262">
    <property type="entry name" value="DUF7956"/>
</dbReference>
<sequence length="166" mass="18083">MSEPVGEELRTYTSRVTAIREILAKHLTVDGLVQNNRLANPIRPIDCLSASWGADVASAPILTVSIHPVEDFAAEIEELRYGAAAEHGTYEAHRADPDEFALVQEHLSSIWVVAGHCEVYAAHRAVSPDKLIEAAFEIARSIGCAPYIDDYEPPLLPPGGDPPAYR</sequence>
<dbReference type="Proteomes" id="UP000694460">
    <property type="component" value="Unassembled WGS sequence"/>
</dbReference>
<evidence type="ECO:0000313" key="1">
    <source>
        <dbReference type="EMBL" id="MBP2451572.1"/>
    </source>
</evidence>
<organism evidence="1 2">
    <name type="scientific">Mycolicibacterium lutetiense</name>
    <dbReference type="NCBI Taxonomy" id="1641992"/>
    <lineage>
        <taxon>Bacteria</taxon>
        <taxon>Bacillati</taxon>
        <taxon>Actinomycetota</taxon>
        <taxon>Actinomycetes</taxon>
        <taxon>Mycobacteriales</taxon>
        <taxon>Mycobacteriaceae</taxon>
        <taxon>Mycolicibacterium</taxon>
    </lineage>
</organism>
<dbReference type="EMBL" id="JAGIOP010000001">
    <property type="protein sequence ID" value="MBP2451572.1"/>
    <property type="molecule type" value="Genomic_DNA"/>
</dbReference>
<accession>A0ABS4ZPZ2</accession>